<feature type="region of interest" description="Disordered" evidence="1">
    <location>
        <begin position="1"/>
        <end position="27"/>
    </location>
</feature>
<organism evidence="2 3">
    <name type="scientific">Neisseria sicca VK64</name>
    <dbReference type="NCBI Taxonomy" id="1095748"/>
    <lineage>
        <taxon>Bacteria</taxon>
        <taxon>Pseudomonadati</taxon>
        <taxon>Pseudomonadota</taxon>
        <taxon>Betaproteobacteria</taxon>
        <taxon>Neisseriales</taxon>
        <taxon>Neisseriaceae</taxon>
        <taxon>Neisseria</taxon>
    </lineage>
</organism>
<dbReference type="AlphaFoldDB" id="I2NWK1"/>
<gene>
    <name evidence="2" type="ORF">HMPREF1051_0999</name>
</gene>
<accession>I2NWK1</accession>
<comment type="caution">
    <text evidence="2">The sequence shown here is derived from an EMBL/GenBank/DDBJ whole genome shotgun (WGS) entry which is preliminary data.</text>
</comment>
<evidence type="ECO:0000313" key="3">
    <source>
        <dbReference type="Proteomes" id="UP000004473"/>
    </source>
</evidence>
<proteinExistence type="predicted"/>
<feature type="compositionally biased region" description="Basic and acidic residues" evidence="1">
    <location>
        <begin position="18"/>
        <end position="27"/>
    </location>
</feature>
<sequence>MFNTPPNTKPIGFLPPDEPPHDYPSDLKQIHTTKTYGYKKVV</sequence>
<dbReference type="Proteomes" id="UP000004473">
    <property type="component" value="Unassembled WGS sequence"/>
</dbReference>
<evidence type="ECO:0000313" key="2">
    <source>
        <dbReference type="EMBL" id="EIG30212.1"/>
    </source>
</evidence>
<reference evidence="2 3" key="1">
    <citation type="submission" date="2012-04" db="EMBL/GenBank/DDBJ databases">
        <authorList>
            <person name="Harkins D.M."/>
            <person name="Madupu R."/>
            <person name="Durkin A.S."/>
            <person name="Torralba M."/>
            <person name="Methe B."/>
            <person name="Sutton G.G."/>
            <person name="Nelson K.E."/>
        </authorList>
    </citation>
    <scope>NUCLEOTIDE SEQUENCE [LARGE SCALE GENOMIC DNA]</scope>
    <source>
        <strain evidence="2 3">VK64</strain>
    </source>
</reference>
<protein>
    <submittedName>
        <fullName evidence="2">Uncharacterized protein</fullName>
    </submittedName>
</protein>
<name>I2NWK1_NEISI</name>
<evidence type="ECO:0000256" key="1">
    <source>
        <dbReference type="SAM" id="MobiDB-lite"/>
    </source>
</evidence>
<dbReference type="EMBL" id="AJMT01000014">
    <property type="protein sequence ID" value="EIG30212.1"/>
    <property type="molecule type" value="Genomic_DNA"/>
</dbReference>